<dbReference type="GO" id="GO:0005829">
    <property type="term" value="C:cytosol"/>
    <property type="evidence" value="ECO:0007669"/>
    <property type="project" value="TreeGrafter"/>
</dbReference>
<evidence type="ECO:0000256" key="5">
    <source>
        <dbReference type="ARBA" id="ARBA00012458"/>
    </source>
</evidence>
<comment type="cofactor">
    <cofactor evidence="2">
        <name>Mg(2+)</name>
        <dbReference type="ChEBI" id="CHEBI:18420"/>
    </cofactor>
</comment>
<dbReference type="GO" id="GO:0046872">
    <property type="term" value="F:metal ion binding"/>
    <property type="evidence" value="ECO:0007669"/>
    <property type="project" value="UniProtKB-KW"/>
</dbReference>
<dbReference type="PROSITE" id="PS50972">
    <property type="entry name" value="PTERIN_BINDING"/>
    <property type="match status" value="1"/>
</dbReference>
<dbReference type="InterPro" id="IPR013785">
    <property type="entry name" value="Aldolase_TIM"/>
</dbReference>
<dbReference type="GO" id="GO:0046656">
    <property type="term" value="P:folic acid biosynthetic process"/>
    <property type="evidence" value="ECO:0007669"/>
    <property type="project" value="UniProtKB-KW"/>
</dbReference>
<dbReference type="SUPFAM" id="SSF51717">
    <property type="entry name" value="Dihydropteroate synthetase-like"/>
    <property type="match status" value="1"/>
</dbReference>
<gene>
    <name evidence="11" type="primary">folP</name>
    <name evidence="11" type="ORF">DVH21_16770</name>
</gene>
<dbReference type="InterPro" id="IPR045031">
    <property type="entry name" value="DHP_synth-like"/>
</dbReference>
<evidence type="ECO:0000256" key="2">
    <source>
        <dbReference type="ARBA" id="ARBA00001946"/>
    </source>
</evidence>
<dbReference type="Pfam" id="PF00809">
    <property type="entry name" value="Pterin_bind"/>
    <property type="match status" value="1"/>
</dbReference>
<evidence type="ECO:0000256" key="4">
    <source>
        <dbReference type="ARBA" id="ARBA00009503"/>
    </source>
</evidence>
<protein>
    <recommendedName>
        <fullName evidence="5">dihydropteroate synthase</fullName>
        <ecNumber evidence="5">2.5.1.15</ecNumber>
    </recommendedName>
</protein>
<dbReference type="Gene3D" id="3.20.20.20">
    <property type="entry name" value="Dihydropteroate synthase-like"/>
    <property type="match status" value="1"/>
</dbReference>
<reference evidence="11 12" key="1">
    <citation type="submission" date="2018-07" db="EMBL/GenBank/DDBJ databases">
        <authorList>
            <person name="Ye Y."/>
        </authorList>
    </citation>
    <scope>NUCLEOTIDE SEQUENCE [LARGE SCALE GENOMIC DNA]</scope>
    <source>
        <strain evidence="12">H14(2018)</strain>
    </source>
</reference>
<dbReference type="PROSITE" id="PS00793">
    <property type="entry name" value="DHPS_2"/>
    <property type="match status" value="1"/>
</dbReference>
<keyword evidence="6 11" id="KW-0808">Transferase</keyword>
<evidence type="ECO:0000256" key="7">
    <source>
        <dbReference type="ARBA" id="ARBA00022723"/>
    </source>
</evidence>
<proteinExistence type="inferred from homology"/>
<dbReference type="Proteomes" id="UP000253958">
    <property type="component" value="Chromosome"/>
</dbReference>
<comment type="similarity">
    <text evidence="4">Belongs to the DHPS family.</text>
</comment>
<reference evidence="11 12" key="2">
    <citation type="submission" date="2018-08" db="EMBL/GenBank/DDBJ databases">
        <title>Streptomyces kandeliansis sp. nov., an endophytic bacterium isolated from mangrove plant.</title>
        <authorList>
            <person name="Wang R."/>
        </authorList>
    </citation>
    <scope>NUCLEOTIDE SEQUENCE [LARGE SCALE GENOMIC DNA]</scope>
    <source>
        <strain evidence="12">H14(2018)</strain>
    </source>
</reference>
<keyword evidence="9" id="KW-0289">Folate biosynthesis</keyword>
<dbReference type="InterPro" id="IPR058240">
    <property type="entry name" value="rSAM_sf"/>
</dbReference>
<evidence type="ECO:0000256" key="8">
    <source>
        <dbReference type="ARBA" id="ARBA00022842"/>
    </source>
</evidence>
<feature type="domain" description="Pterin-binding" evidence="10">
    <location>
        <begin position="13"/>
        <end position="272"/>
    </location>
</feature>
<evidence type="ECO:0000313" key="11">
    <source>
        <dbReference type="EMBL" id="AXH91446.1"/>
    </source>
</evidence>
<dbReference type="PANTHER" id="PTHR20941">
    <property type="entry name" value="FOLATE SYNTHESIS PROTEINS"/>
    <property type="match status" value="1"/>
</dbReference>
<evidence type="ECO:0000256" key="1">
    <source>
        <dbReference type="ARBA" id="ARBA00000012"/>
    </source>
</evidence>
<dbReference type="GO" id="GO:0004156">
    <property type="term" value="F:dihydropteroate synthase activity"/>
    <property type="evidence" value="ECO:0007669"/>
    <property type="project" value="UniProtKB-EC"/>
</dbReference>
<dbReference type="InterPro" id="IPR011005">
    <property type="entry name" value="Dihydropteroate_synth-like_sf"/>
</dbReference>
<dbReference type="NCBIfam" id="TIGR01496">
    <property type="entry name" value="DHPS"/>
    <property type="match status" value="1"/>
</dbReference>
<accession>A0A6N3K2T9</accession>
<evidence type="ECO:0000256" key="9">
    <source>
        <dbReference type="ARBA" id="ARBA00022909"/>
    </source>
</evidence>
<dbReference type="Gene3D" id="3.20.20.70">
    <property type="entry name" value="Aldolase class I"/>
    <property type="match status" value="1"/>
</dbReference>
<dbReference type="InterPro" id="IPR006390">
    <property type="entry name" value="DHP_synth_dom"/>
</dbReference>
<evidence type="ECO:0000256" key="6">
    <source>
        <dbReference type="ARBA" id="ARBA00022679"/>
    </source>
</evidence>
<dbReference type="GO" id="GO:0046654">
    <property type="term" value="P:tetrahydrofolate biosynthetic process"/>
    <property type="evidence" value="ECO:0007669"/>
    <property type="project" value="TreeGrafter"/>
</dbReference>
<evidence type="ECO:0000313" key="12">
    <source>
        <dbReference type="Proteomes" id="UP000253958"/>
    </source>
</evidence>
<dbReference type="EMBL" id="CP031263">
    <property type="protein sequence ID" value="AXH91446.1"/>
    <property type="molecule type" value="Genomic_DNA"/>
</dbReference>
<dbReference type="EC" id="2.5.1.15" evidence="5"/>
<evidence type="ECO:0000256" key="3">
    <source>
        <dbReference type="ARBA" id="ARBA00004763"/>
    </source>
</evidence>
<name>A0A6N3K2T9_9ACTN</name>
<comment type="pathway">
    <text evidence="3">Cofactor biosynthesis; tetrahydrofolate biosynthesis; 7,8-dihydrofolate from 2-amino-4-hydroxy-6-hydroxymethyl-7,8-dihydropteridine diphosphate and 4-aminobenzoate: step 1/2.</text>
</comment>
<comment type="catalytic activity">
    <reaction evidence="1">
        <text>(7,8-dihydropterin-6-yl)methyl diphosphate + 4-aminobenzoate = 7,8-dihydropteroate + diphosphate</text>
        <dbReference type="Rhea" id="RHEA:19949"/>
        <dbReference type="ChEBI" id="CHEBI:17836"/>
        <dbReference type="ChEBI" id="CHEBI:17839"/>
        <dbReference type="ChEBI" id="CHEBI:33019"/>
        <dbReference type="ChEBI" id="CHEBI:72950"/>
        <dbReference type="EC" id="2.5.1.15"/>
    </reaction>
</comment>
<dbReference type="InterPro" id="IPR000489">
    <property type="entry name" value="Pterin-binding_dom"/>
</dbReference>
<keyword evidence="7" id="KW-0479">Metal-binding</keyword>
<sequence>MRSTLLQPRHGVPFVLGLLNMTPGSFSDGGFYLRHEGAIVHAEAIWQQGAEVIDVGGESTRPGAGRTDADTETQRVRPVLRTLTELGIPTSIDTTRATVVAAALDVGAALVSDVSVGLADRNMASVVLDSGCPWVLTHRRGHSRWMSQLAEDGDAVIEVRAELRPRVNAAVSAGVAPDKLIVDPGIGFAKTTEHIWRLSACIGAVLDLGLPVLFGSSRKSYLGTLLAGAGGIPRPADERNAATLATTVLAVLQGVWGRYGPITCSPTVDALAVLRAHGGASMMNPHDSAPGRTGMRQRVVRPERQEFLIARLDRSLESKDAYTRVNCGGFGRVRRFNTFAIHLRARESRLPVRAHFRGLPRVLPYHTQVFQLAGCNWNCWYCFVDDELLVGDASRGAFLTATQIIDLYMAEPDPPPVLDLSGGQPDLVPEWCLWIMRELERRGLRGSVFVWVDDNLSGRFMRQYLSRPDIAYMASFPNHSRVGCFKGFNESSFVFNTKAAPGGFSRQFDVFKDLITDGFDMYAYATFTSPDMTGVDRAMGEFVDRLQEVHPNLPLRTIPLEVRRYSAVGGRGVGPIEPLLARQDIAAQAWERELTSRYTSAELATPYEDVDLT</sequence>
<dbReference type="AlphaFoldDB" id="A0A6N3K2T9"/>
<dbReference type="CDD" id="cd00739">
    <property type="entry name" value="DHPS"/>
    <property type="match status" value="1"/>
</dbReference>
<evidence type="ECO:0000259" key="10">
    <source>
        <dbReference type="PROSITE" id="PS50972"/>
    </source>
</evidence>
<dbReference type="SUPFAM" id="SSF102114">
    <property type="entry name" value="Radical SAM enzymes"/>
    <property type="match status" value="1"/>
</dbReference>
<dbReference type="PANTHER" id="PTHR20941:SF1">
    <property type="entry name" value="FOLIC ACID SYNTHESIS PROTEIN FOL1"/>
    <property type="match status" value="1"/>
</dbReference>
<organism evidence="11 12">
    <name type="scientific">Micromonospora aurantiaca</name>
    <name type="common">nom. illeg.</name>
    <dbReference type="NCBI Taxonomy" id="47850"/>
    <lineage>
        <taxon>Bacteria</taxon>
        <taxon>Bacillati</taxon>
        <taxon>Actinomycetota</taxon>
        <taxon>Actinomycetes</taxon>
        <taxon>Micromonosporales</taxon>
        <taxon>Micromonosporaceae</taxon>
        <taxon>Micromonospora</taxon>
    </lineage>
</organism>
<keyword evidence="8" id="KW-0460">Magnesium</keyword>